<evidence type="ECO:0000313" key="9">
    <source>
        <dbReference type="EMBL" id="MBD0833408.1"/>
    </source>
</evidence>
<dbReference type="InterPro" id="IPR039426">
    <property type="entry name" value="TonB-dep_rcpt-like"/>
</dbReference>
<dbReference type="InterPro" id="IPR023997">
    <property type="entry name" value="TonB-dep_OMP_SusC/RagA_CS"/>
</dbReference>
<dbReference type="InterPro" id="IPR037066">
    <property type="entry name" value="Plug_dom_sf"/>
</dbReference>
<organism evidence="9 10">
    <name type="scientific">Aestuariibaculum sediminum</name>
    <dbReference type="NCBI Taxonomy" id="2770637"/>
    <lineage>
        <taxon>Bacteria</taxon>
        <taxon>Pseudomonadati</taxon>
        <taxon>Bacteroidota</taxon>
        <taxon>Flavobacteriia</taxon>
        <taxon>Flavobacteriales</taxon>
        <taxon>Flavobacteriaceae</taxon>
    </lineage>
</organism>
<proteinExistence type="inferred from homology"/>
<dbReference type="SUPFAM" id="SSF49464">
    <property type="entry name" value="Carboxypeptidase regulatory domain-like"/>
    <property type="match status" value="1"/>
</dbReference>
<accession>A0A8J6Q0R0</accession>
<dbReference type="InterPro" id="IPR036942">
    <property type="entry name" value="Beta-barrel_TonB_sf"/>
</dbReference>
<evidence type="ECO:0000256" key="2">
    <source>
        <dbReference type="ARBA" id="ARBA00022448"/>
    </source>
</evidence>
<gene>
    <name evidence="9" type="ORF">ICJ83_14830</name>
</gene>
<dbReference type="RefSeq" id="WP_188231192.1">
    <property type="nucleotide sequence ID" value="NZ_JACVXB010000008.1"/>
</dbReference>
<keyword evidence="10" id="KW-1185">Reference proteome</keyword>
<dbReference type="PROSITE" id="PS52016">
    <property type="entry name" value="TONB_DEPENDENT_REC_3"/>
    <property type="match status" value="1"/>
</dbReference>
<dbReference type="NCBIfam" id="TIGR04056">
    <property type="entry name" value="OMP_RagA_SusC"/>
    <property type="match status" value="1"/>
</dbReference>
<dbReference type="FunFam" id="2.170.130.10:FF:000008">
    <property type="entry name" value="SusC/RagA family TonB-linked outer membrane protein"/>
    <property type="match status" value="1"/>
</dbReference>
<dbReference type="AlphaFoldDB" id="A0A8J6Q0R0"/>
<evidence type="ECO:0000256" key="1">
    <source>
        <dbReference type="ARBA" id="ARBA00004571"/>
    </source>
</evidence>
<feature type="domain" description="TonB-dependent receptor plug" evidence="8">
    <location>
        <begin position="155"/>
        <end position="275"/>
    </location>
</feature>
<protein>
    <submittedName>
        <fullName evidence="9">TonB-dependent receptor</fullName>
    </submittedName>
</protein>
<dbReference type="Pfam" id="PF13715">
    <property type="entry name" value="CarbopepD_reg_2"/>
    <property type="match status" value="1"/>
</dbReference>
<dbReference type="EMBL" id="JACVXB010000008">
    <property type="protein sequence ID" value="MBD0833408.1"/>
    <property type="molecule type" value="Genomic_DNA"/>
</dbReference>
<dbReference type="SUPFAM" id="SSF56935">
    <property type="entry name" value="Porins"/>
    <property type="match status" value="1"/>
</dbReference>
<evidence type="ECO:0000256" key="5">
    <source>
        <dbReference type="ARBA" id="ARBA00023136"/>
    </source>
</evidence>
<comment type="similarity">
    <text evidence="7">Belongs to the TonB-dependent receptor family.</text>
</comment>
<evidence type="ECO:0000256" key="7">
    <source>
        <dbReference type="PROSITE-ProRule" id="PRU01360"/>
    </source>
</evidence>
<keyword evidence="4 7" id="KW-0812">Transmembrane</keyword>
<keyword evidence="5 7" id="KW-0472">Membrane</keyword>
<reference evidence="9 10" key="1">
    <citation type="submission" date="2020-09" db="EMBL/GenBank/DDBJ databases">
        <title>TT11 complete genome.</title>
        <authorList>
            <person name="Wu Z."/>
        </authorList>
    </citation>
    <scope>NUCLEOTIDE SEQUENCE [LARGE SCALE GENOMIC DNA]</scope>
    <source>
        <strain evidence="9 10">TT11</strain>
    </source>
</reference>
<dbReference type="InterPro" id="IPR023996">
    <property type="entry name" value="TonB-dep_OMP_SusC/RagA"/>
</dbReference>
<evidence type="ECO:0000259" key="8">
    <source>
        <dbReference type="Pfam" id="PF07715"/>
    </source>
</evidence>
<dbReference type="NCBIfam" id="TIGR04057">
    <property type="entry name" value="SusC_RagA_signa"/>
    <property type="match status" value="1"/>
</dbReference>
<dbReference type="Proteomes" id="UP000600588">
    <property type="component" value="Unassembled WGS sequence"/>
</dbReference>
<comment type="caution">
    <text evidence="9">The sequence shown here is derived from an EMBL/GenBank/DDBJ whole genome shotgun (WGS) entry which is preliminary data.</text>
</comment>
<keyword evidence="9" id="KW-0675">Receptor</keyword>
<evidence type="ECO:0000256" key="6">
    <source>
        <dbReference type="ARBA" id="ARBA00023237"/>
    </source>
</evidence>
<evidence type="ECO:0000256" key="3">
    <source>
        <dbReference type="ARBA" id="ARBA00022452"/>
    </source>
</evidence>
<keyword evidence="6 7" id="KW-0998">Cell outer membrane</keyword>
<sequence length="1056" mass="113843">MKKLIHKRLCFFNLGVSNYKVKFAAVFLSVSCLNLNAVTHSENSKNNDNVTKTVLGTGNESPMQSQVAGTVTDINGISLPGTNVVEKGTTNGAQTDFDGNFSLNVGKDAVLVVSYLGYITKEVPVNGQSKMTIVLKEDVSSLDEVVVIGYGTKSKRDVTGAIASVGGDELKEQSVASFDQALSGRSAGVQVVQNSGAPGGGVSIRIRGVGTPGNSEPLYVIDGVPVFNDNNGRGISAGQSGNVLSTINPNDIESIDILKDASSAAIYGSRAANGVVLITTKRGKSGQTKVNVDVYGGIQTPARSVDVLDGPAYAQFINELEGTVPVNPANTNWFDEIYGSAPIRNAQVSISGGNEKSTYALSFGNFKQDGIVKNSDFERWSVRMNSDHKLGESERVRVGNSFTASRTFENGTLTDDPNRGVTSLALVFPSVIPVYDANGDYAGPPSVGITFPRLNPVAIADKIIFENQKVRMLGNVYGEYDILDGLTYRLNLGADFLYGGSNNFNPGVAVPGGPPLPQLSQRFDSNELIFLVENTLTYNKTFNDAHNLNVLAGFTRQHSQYESHLGSRDGYITDNLYYLSAGTSNPNALGTGFQWGLQSYLGRLSYDYMGKYLFSASVRRDGSSRFGPGRKYGTFPSVSAGWRISDEKFFEPLTEVVNDLKFKASWGKLGNQEVDPFQYSSVLRNTASYVFGVDQSAVTGIYPGNLANPDVSWETTAQTDFGFDATLFDYALTIGFDYYKRETSDILLPIPVPTSFGYANNSVSVTPIVNAGTVVNKGIELSLGYRHQGEKVQWDVNANLTTVDNEVTSLGGGEPIFGGDGTTFQSITEVGGEIASYYGWVQEGIFQTEAEIQTSPTQDGAVPGDMKFADLNDDGVINEADRKRLGSNIPDYIAGLQGSLTYKNFDFSVSFQGVFGNEVYNNLNALASNFSSSANKYTVLYNNRWTGPGTSNTVPRVGQDNNNNYRVSSYSVWDGSFVRLKTMQIGYTLPEDIFDFIGASKVKVYASGQNLFTIDNYDIGLDPEVGSPDQNALFSGVDNGGYPQAKTFILGLNVSF</sequence>
<dbReference type="GO" id="GO:0009279">
    <property type="term" value="C:cell outer membrane"/>
    <property type="evidence" value="ECO:0007669"/>
    <property type="project" value="UniProtKB-SubCell"/>
</dbReference>
<dbReference type="InterPro" id="IPR012910">
    <property type="entry name" value="Plug_dom"/>
</dbReference>
<evidence type="ECO:0000256" key="4">
    <source>
        <dbReference type="ARBA" id="ARBA00022692"/>
    </source>
</evidence>
<comment type="subcellular location">
    <subcellularLocation>
        <location evidence="1 7">Cell outer membrane</location>
        <topology evidence="1 7">Multi-pass membrane protein</topology>
    </subcellularLocation>
</comment>
<dbReference type="InterPro" id="IPR008969">
    <property type="entry name" value="CarboxyPept-like_regulatory"/>
</dbReference>
<keyword evidence="2 7" id="KW-0813">Transport</keyword>
<keyword evidence="3 7" id="KW-1134">Transmembrane beta strand</keyword>
<dbReference type="Pfam" id="PF07715">
    <property type="entry name" value="Plug"/>
    <property type="match status" value="1"/>
</dbReference>
<name>A0A8J6Q0R0_9FLAO</name>
<dbReference type="Gene3D" id="2.170.130.10">
    <property type="entry name" value="TonB-dependent receptor, plug domain"/>
    <property type="match status" value="1"/>
</dbReference>
<evidence type="ECO:0000313" key="10">
    <source>
        <dbReference type="Proteomes" id="UP000600588"/>
    </source>
</evidence>
<dbReference type="Gene3D" id="2.40.170.20">
    <property type="entry name" value="TonB-dependent receptor, beta-barrel domain"/>
    <property type="match status" value="1"/>
</dbReference>